<dbReference type="EMBL" id="JAVRRJ010000001">
    <property type="protein sequence ID" value="KAK5090431.1"/>
    <property type="molecule type" value="Genomic_DNA"/>
</dbReference>
<dbReference type="InterPro" id="IPR000182">
    <property type="entry name" value="GNAT_dom"/>
</dbReference>
<dbReference type="CDD" id="cd04301">
    <property type="entry name" value="NAT_SF"/>
    <property type="match status" value="1"/>
</dbReference>
<accession>A0AAN7TBD9</accession>
<dbReference type="PROSITE" id="PS51186">
    <property type="entry name" value="GNAT"/>
    <property type="match status" value="1"/>
</dbReference>
<dbReference type="GO" id="GO:0016747">
    <property type="term" value="F:acyltransferase activity, transferring groups other than amino-acyl groups"/>
    <property type="evidence" value="ECO:0007669"/>
    <property type="project" value="InterPro"/>
</dbReference>
<evidence type="ECO:0000259" key="1">
    <source>
        <dbReference type="PROSITE" id="PS51186"/>
    </source>
</evidence>
<feature type="domain" description="N-acetyltransferase" evidence="1">
    <location>
        <begin position="111"/>
        <end position="243"/>
    </location>
</feature>
<proteinExistence type="predicted"/>
<dbReference type="Pfam" id="PF00583">
    <property type="entry name" value="Acetyltransf_1"/>
    <property type="match status" value="1"/>
</dbReference>
<keyword evidence="3" id="KW-1185">Reference proteome</keyword>
<organism evidence="2 3">
    <name type="scientific">Lithohypha guttulata</name>
    <dbReference type="NCBI Taxonomy" id="1690604"/>
    <lineage>
        <taxon>Eukaryota</taxon>
        <taxon>Fungi</taxon>
        <taxon>Dikarya</taxon>
        <taxon>Ascomycota</taxon>
        <taxon>Pezizomycotina</taxon>
        <taxon>Eurotiomycetes</taxon>
        <taxon>Chaetothyriomycetidae</taxon>
        <taxon>Chaetothyriales</taxon>
        <taxon>Trichomeriaceae</taxon>
        <taxon>Lithohypha</taxon>
    </lineage>
</organism>
<comment type="caution">
    <text evidence="2">The sequence shown here is derived from an EMBL/GenBank/DDBJ whole genome shotgun (WGS) entry which is preliminary data.</text>
</comment>
<sequence length="274" mass="31602">MPLRLATYKDLPAIAHVFTQAFYDEELNDYFFPYRKQYPDDYIRAYYHVLLERWWGYTNLFVVSYDTPESGSTLPNDEVLTGPNGQKITGVAQWSRVGLGSEKLWGIGGWWDLRRYIQPLVSLALRIHRALIPNRAARMPTTEDPQPMQKWLFGSTVYPFIQQYFSCRPDHWSLELLGVLPIYHGRGIATKLVQEGLDRAREEQLPSVVIMAAGLEDFYRRLGFVDFVGYAYEPDLTETKVDEDGKERQIIKEVNPLRRRGIGGGGIAWTESNS</sequence>
<dbReference type="AlphaFoldDB" id="A0AAN7TBD9"/>
<name>A0AAN7TBD9_9EURO</name>
<dbReference type="SUPFAM" id="SSF55729">
    <property type="entry name" value="Acyl-CoA N-acyltransferases (Nat)"/>
    <property type="match status" value="1"/>
</dbReference>
<dbReference type="PANTHER" id="PTHR42791:SF16">
    <property type="entry name" value="N-ACETYLTRANSFERASE DOMAIN-CONTAINING PROTEIN"/>
    <property type="match status" value="1"/>
</dbReference>
<dbReference type="InterPro" id="IPR016181">
    <property type="entry name" value="Acyl_CoA_acyltransferase"/>
</dbReference>
<gene>
    <name evidence="2" type="ORF">LTR05_000603</name>
</gene>
<dbReference type="Proteomes" id="UP001309876">
    <property type="component" value="Unassembled WGS sequence"/>
</dbReference>
<reference evidence="2 3" key="1">
    <citation type="submission" date="2023-08" db="EMBL/GenBank/DDBJ databases">
        <title>Black Yeasts Isolated from many extreme environments.</title>
        <authorList>
            <person name="Coleine C."/>
            <person name="Stajich J.E."/>
            <person name="Selbmann L."/>
        </authorList>
    </citation>
    <scope>NUCLEOTIDE SEQUENCE [LARGE SCALE GENOMIC DNA]</scope>
    <source>
        <strain evidence="2 3">CCFEE 5910</strain>
    </source>
</reference>
<evidence type="ECO:0000313" key="2">
    <source>
        <dbReference type="EMBL" id="KAK5090431.1"/>
    </source>
</evidence>
<dbReference type="InterPro" id="IPR052523">
    <property type="entry name" value="Trichothecene_AcTrans"/>
</dbReference>
<protein>
    <recommendedName>
        <fullName evidence="1">N-acetyltransferase domain-containing protein</fullName>
    </recommendedName>
</protein>
<dbReference type="PANTHER" id="PTHR42791">
    <property type="entry name" value="GNAT FAMILY ACETYLTRANSFERASE"/>
    <property type="match status" value="1"/>
</dbReference>
<dbReference type="Gene3D" id="3.40.630.30">
    <property type="match status" value="1"/>
</dbReference>
<evidence type="ECO:0000313" key="3">
    <source>
        <dbReference type="Proteomes" id="UP001309876"/>
    </source>
</evidence>